<evidence type="ECO:0008006" key="4">
    <source>
        <dbReference type="Google" id="ProtNLM"/>
    </source>
</evidence>
<feature type="transmembrane region" description="Helical" evidence="1">
    <location>
        <begin position="43"/>
        <end position="61"/>
    </location>
</feature>
<keyword evidence="3" id="KW-1185">Reference proteome</keyword>
<keyword evidence="1" id="KW-0472">Membrane</keyword>
<feature type="transmembrane region" description="Helical" evidence="1">
    <location>
        <begin position="67"/>
        <end position="86"/>
    </location>
</feature>
<keyword evidence="1" id="KW-0812">Transmembrane</keyword>
<evidence type="ECO:0000313" key="2">
    <source>
        <dbReference type="EMBL" id="ACV09131.1"/>
    </source>
</evidence>
<organism evidence="2 3">
    <name type="scientific">Jonesia denitrificans (strain ATCC 14870 / DSM 20603 / BCRC 15368 / CIP 55.134 / JCM 11481 / NBRC 15587 / NCTC 10816 / Prevot 55134)</name>
    <name type="common">Listeria denitrificans</name>
    <dbReference type="NCBI Taxonomy" id="471856"/>
    <lineage>
        <taxon>Bacteria</taxon>
        <taxon>Bacillati</taxon>
        <taxon>Actinomycetota</taxon>
        <taxon>Actinomycetes</taxon>
        <taxon>Micrococcales</taxon>
        <taxon>Jonesiaceae</taxon>
        <taxon>Jonesia</taxon>
    </lineage>
</organism>
<dbReference type="Proteomes" id="UP000000628">
    <property type="component" value="Chromosome"/>
</dbReference>
<dbReference type="STRING" id="471856.Jden_1482"/>
<reference evidence="2 3" key="1">
    <citation type="journal article" date="2009" name="Stand. Genomic Sci.">
        <title>Complete genome sequence of Jonesia denitrificans type strain (Prevot 55134).</title>
        <authorList>
            <person name="Pukall R."/>
            <person name="Gehrich-Schroter G."/>
            <person name="Lapidus A."/>
            <person name="Nolan M."/>
            <person name="Glavina Del Rio T."/>
            <person name="Lucas S."/>
            <person name="Chen F."/>
            <person name="Tice H."/>
            <person name="Pitluck S."/>
            <person name="Cheng J.F."/>
            <person name="Copeland A."/>
            <person name="Saunders E."/>
            <person name="Brettin T."/>
            <person name="Detter J.C."/>
            <person name="Bruce D."/>
            <person name="Goodwin L."/>
            <person name="Pati A."/>
            <person name="Ivanova N."/>
            <person name="Mavromatis K."/>
            <person name="Ovchinnikova G."/>
            <person name="Chen A."/>
            <person name="Palaniappan K."/>
            <person name="Land M."/>
            <person name="Hauser L."/>
            <person name="Chang Y.J."/>
            <person name="Jeffries C.D."/>
            <person name="Chain P."/>
            <person name="Goker M."/>
            <person name="Bristow J."/>
            <person name="Eisen J.A."/>
            <person name="Markowitz V."/>
            <person name="Hugenholtz P."/>
            <person name="Kyrpides N.C."/>
            <person name="Klenk H.P."/>
            <person name="Han C."/>
        </authorList>
    </citation>
    <scope>NUCLEOTIDE SEQUENCE [LARGE SCALE GENOMIC DNA]</scope>
    <source>
        <strain evidence="3">ATCC 14870 / DSM 20603 / BCRC 15368 / CIP 55.134 / JCM 11481 / NBRC 15587 / NCTC 10816 / Prevot 55134</strain>
    </source>
</reference>
<name>C7R4W1_JONDD</name>
<gene>
    <name evidence="2" type="ordered locus">Jden_1482</name>
</gene>
<dbReference type="KEGG" id="jde:Jden_1482"/>
<dbReference type="OrthoDB" id="8479889at2"/>
<dbReference type="InterPro" id="IPR025445">
    <property type="entry name" value="DUF4191"/>
</dbReference>
<accession>C7R4W1</accession>
<dbReference type="HOGENOM" id="CLU_089257_0_0_11"/>
<protein>
    <recommendedName>
        <fullName evidence="4">Integral membrane protein</fullName>
    </recommendedName>
</protein>
<dbReference type="RefSeq" id="WP_015771759.1">
    <property type="nucleotide sequence ID" value="NC_013174.1"/>
</dbReference>
<sequence>MARKKTDAPTDGGQQKKPKKVRWYHQIHQVYKLTVQHDPATRWWLLGSFLGVIALSVGLGFLFNQVVYLIIIGLPFALLTVMFILARRAERVQYGLIDGQPGASRAVLGTIRRGWSFPEDPVLIDPKTQDVVFRGVGRPGVVLITEGPAKRVVRLVEKEEKRMKRILPGVPVTVIQVGHEEGQVPVSKLVRTVQKLKPRLNRAELAEVNKRLQALGQVKLPIPKGIDPMRARPDRKGMR</sequence>
<evidence type="ECO:0000313" key="3">
    <source>
        <dbReference type="Proteomes" id="UP000000628"/>
    </source>
</evidence>
<dbReference type="Pfam" id="PF13829">
    <property type="entry name" value="DUF4191"/>
    <property type="match status" value="1"/>
</dbReference>
<dbReference type="EMBL" id="CP001706">
    <property type="protein sequence ID" value="ACV09131.1"/>
    <property type="molecule type" value="Genomic_DNA"/>
</dbReference>
<evidence type="ECO:0000256" key="1">
    <source>
        <dbReference type="SAM" id="Phobius"/>
    </source>
</evidence>
<dbReference type="AlphaFoldDB" id="C7R4W1"/>
<keyword evidence="1" id="KW-1133">Transmembrane helix</keyword>
<proteinExistence type="predicted"/>
<dbReference type="eggNOG" id="ENOG502ZA62">
    <property type="taxonomic scope" value="Bacteria"/>
</dbReference>